<evidence type="ECO:0000256" key="2">
    <source>
        <dbReference type="SAM" id="SignalP"/>
    </source>
</evidence>
<evidence type="ECO:0000313" key="5">
    <source>
        <dbReference type="Proteomes" id="UP000319103"/>
    </source>
</evidence>
<dbReference type="OrthoDB" id="9808778at2"/>
<dbReference type="Gene3D" id="2.120.10.30">
    <property type="entry name" value="TolB, C-terminal domain"/>
    <property type="match status" value="2"/>
</dbReference>
<dbReference type="SUPFAM" id="SSF82171">
    <property type="entry name" value="DPP6 N-terminal domain-like"/>
    <property type="match status" value="1"/>
</dbReference>
<feature type="region of interest" description="Disordered" evidence="1">
    <location>
        <begin position="33"/>
        <end position="97"/>
    </location>
</feature>
<keyword evidence="2" id="KW-0732">Signal</keyword>
<evidence type="ECO:0000256" key="1">
    <source>
        <dbReference type="SAM" id="MobiDB-lite"/>
    </source>
</evidence>
<keyword evidence="5" id="KW-1185">Reference proteome</keyword>
<feature type="region of interest" description="Disordered" evidence="1">
    <location>
        <begin position="301"/>
        <end position="359"/>
    </location>
</feature>
<organism evidence="4 5">
    <name type="scientific">Kitasatospora acidiphila</name>
    <dbReference type="NCBI Taxonomy" id="2567942"/>
    <lineage>
        <taxon>Bacteria</taxon>
        <taxon>Bacillati</taxon>
        <taxon>Actinomycetota</taxon>
        <taxon>Actinomycetes</taxon>
        <taxon>Kitasatosporales</taxon>
        <taxon>Streptomycetaceae</taxon>
        <taxon>Kitasatospora</taxon>
    </lineage>
</organism>
<dbReference type="RefSeq" id="WP_141634340.1">
    <property type="nucleotide sequence ID" value="NZ_VIGB01000003.1"/>
</dbReference>
<dbReference type="InterPro" id="IPR018910">
    <property type="entry name" value="LpqB_C"/>
</dbReference>
<dbReference type="InterPro" id="IPR011042">
    <property type="entry name" value="6-blade_b-propeller_TolB-like"/>
</dbReference>
<evidence type="ECO:0000259" key="3">
    <source>
        <dbReference type="Pfam" id="PF10647"/>
    </source>
</evidence>
<dbReference type="Proteomes" id="UP000319103">
    <property type="component" value="Unassembled WGS sequence"/>
</dbReference>
<gene>
    <name evidence="4" type="ORF">E6W39_17685</name>
</gene>
<feature type="signal peptide" evidence="2">
    <location>
        <begin position="1"/>
        <end position="29"/>
    </location>
</feature>
<protein>
    <recommendedName>
        <fullName evidence="3">Lipoprotein LpqB C-terminal domain-containing protein</fullName>
    </recommendedName>
</protein>
<comment type="caution">
    <text evidence="4">The sequence shown here is derived from an EMBL/GenBank/DDBJ whole genome shotgun (WGS) entry which is preliminary data.</text>
</comment>
<evidence type="ECO:0000313" key="4">
    <source>
        <dbReference type="EMBL" id="TQF03729.1"/>
    </source>
</evidence>
<feature type="compositionally biased region" description="Low complexity" evidence="1">
    <location>
        <begin position="33"/>
        <end position="89"/>
    </location>
</feature>
<dbReference type="EMBL" id="VIGB01000003">
    <property type="protein sequence ID" value="TQF03729.1"/>
    <property type="molecule type" value="Genomic_DNA"/>
</dbReference>
<dbReference type="Pfam" id="PF10647">
    <property type="entry name" value="Gmad1"/>
    <property type="match status" value="1"/>
</dbReference>
<name>A0A540W3X6_9ACTN</name>
<feature type="chain" id="PRO_5039268436" description="Lipoprotein LpqB C-terminal domain-containing protein" evidence="2">
    <location>
        <begin position="30"/>
        <end position="359"/>
    </location>
</feature>
<feature type="domain" description="Lipoprotein LpqB C-terminal" evidence="3">
    <location>
        <begin position="93"/>
        <end position="221"/>
    </location>
</feature>
<dbReference type="AlphaFoldDB" id="A0A540W3X6"/>
<sequence length="359" mass="36332">MAVRRRRGSTAALALTAALSVGSALLLTACGPDDTASSAASSPAATLTASSAPTGKGTAPSPSAARSGTPAAGGSATPSGPAAPTRGTGVPHLTISNGTDLVQMPDAVVDFHTQVRDLAWAPDGSAAVFISGNGDLVTAKPDGTGRIVVAKNPGGQTWSHPTWVMTMPDPQVGLPHRNTIIFTADQGGTTRLMQVRGDTTNGTPAALPLSAGAPGDNGPVTLPQTANTWADAGGTHGSIAYENTADGSVYIRDDYTRQQGYKLTAGSEPALSPDGNEVVFVRSVGGHDHLFEVQLGQNTITPQDLTPKATTDYTEPAFSPDGKEITARTPNGTATLPADGSLTPHPGAYTVPGLPAYRP</sequence>
<reference evidence="4 5" key="1">
    <citation type="submission" date="2019-06" db="EMBL/GenBank/DDBJ databases">
        <title>Description of Kitasatospora acidophila sp. nov. isolated from pine grove soil, and reclassification of Streptomyces novaecaesareae to Kitasatospora novaeceasareae comb. nov.</title>
        <authorList>
            <person name="Kim M.J."/>
        </authorList>
    </citation>
    <scope>NUCLEOTIDE SEQUENCE [LARGE SCALE GENOMIC DNA]</scope>
    <source>
        <strain evidence="4 5">MMS16-CNU292</strain>
    </source>
</reference>
<dbReference type="PROSITE" id="PS51257">
    <property type="entry name" value="PROKAR_LIPOPROTEIN"/>
    <property type="match status" value="1"/>
</dbReference>
<feature type="compositionally biased region" description="Polar residues" evidence="1">
    <location>
        <begin position="301"/>
        <end position="313"/>
    </location>
</feature>
<accession>A0A540W3X6</accession>
<proteinExistence type="predicted"/>